<dbReference type="AlphaFoldDB" id="A0A975WDL3"/>
<organism evidence="2 3">
    <name type="scientific">Marinovum algicola</name>
    <dbReference type="NCBI Taxonomy" id="42444"/>
    <lineage>
        <taxon>Bacteria</taxon>
        <taxon>Pseudomonadati</taxon>
        <taxon>Pseudomonadota</taxon>
        <taxon>Alphaproteobacteria</taxon>
        <taxon>Rhodobacterales</taxon>
        <taxon>Roseobacteraceae</taxon>
        <taxon>Marinovum</taxon>
    </lineage>
</organism>
<feature type="transmembrane region" description="Helical" evidence="1">
    <location>
        <begin position="153"/>
        <end position="174"/>
    </location>
</feature>
<feature type="transmembrane region" description="Helical" evidence="1">
    <location>
        <begin position="63"/>
        <end position="81"/>
    </location>
</feature>
<comment type="caution">
    <text evidence="2">The sequence shown here is derived from an EMBL/GenBank/DDBJ whole genome shotgun (WGS) entry which is preliminary data.</text>
</comment>
<evidence type="ECO:0000313" key="3">
    <source>
        <dbReference type="Proteomes" id="UP000182932"/>
    </source>
</evidence>
<keyword evidence="1" id="KW-0812">Transmembrane</keyword>
<sequence>MTVSVVVAAVALSLVLGAVWSLYLPLPDRLKGNALAFGGGALLSSLILELFQPAIDATGAAPAALALLSGAVVFALVDHWVDEVWGSRSGLGLMVAVSLDGLPENLVLGVELIGASARDVAAFATAIVLTNLPEAAGGAQNMRARGWSDRRILTLWVGAALILSAVTIAGRSLLAGADDATLGLIRAFAAGAIIAALVTELFPQAYRDDDDLTGVSSALGVICAALLSQ</sequence>
<feature type="transmembrane region" description="Helical" evidence="1">
    <location>
        <begin position="180"/>
        <end position="198"/>
    </location>
</feature>
<accession>A0A975WDL3</accession>
<keyword evidence="1" id="KW-0472">Membrane</keyword>
<keyword evidence="1" id="KW-1133">Transmembrane helix</keyword>
<dbReference type="GeneID" id="80820192"/>
<reference evidence="2 3" key="1">
    <citation type="submission" date="2016-10" db="EMBL/GenBank/DDBJ databases">
        <authorList>
            <person name="Varghese N."/>
            <person name="Submissions S."/>
        </authorList>
    </citation>
    <scope>NUCLEOTIDE SEQUENCE [LARGE SCALE GENOMIC DNA]</scope>
    <source>
        <strain evidence="2 3">FF3</strain>
    </source>
</reference>
<keyword evidence="3" id="KW-1185">Reference proteome</keyword>
<evidence type="ECO:0000313" key="2">
    <source>
        <dbReference type="EMBL" id="SEK01597.1"/>
    </source>
</evidence>
<protein>
    <submittedName>
        <fullName evidence="2">Zinc transporter, ZIP family</fullName>
    </submittedName>
</protein>
<evidence type="ECO:0000256" key="1">
    <source>
        <dbReference type="SAM" id="Phobius"/>
    </source>
</evidence>
<proteinExistence type="predicted"/>
<dbReference type="RefSeq" id="WP_074838437.1">
    <property type="nucleotide sequence ID" value="NZ_CATMKJ010000016.1"/>
</dbReference>
<feature type="transmembrane region" description="Helical" evidence="1">
    <location>
        <begin position="33"/>
        <end position="51"/>
    </location>
</feature>
<gene>
    <name evidence="2" type="ORF">SAMN04487940_11882</name>
</gene>
<dbReference type="EMBL" id="FNYY01000018">
    <property type="protein sequence ID" value="SEK01597.1"/>
    <property type="molecule type" value="Genomic_DNA"/>
</dbReference>
<name>A0A975WDL3_9RHOB</name>
<dbReference type="Proteomes" id="UP000182932">
    <property type="component" value="Unassembled WGS sequence"/>
</dbReference>